<proteinExistence type="predicted"/>
<dbReference type="EMBL" id="CAJNJA010074686">
    <property type="protein sequence ID" value="CAE7913317.1"/>
    <property type="molecule type" value="Genomic_DNA"/>
</dbReference>
<evidence type="ECO:0000313" key="2">
    <source>
        <dbReference type="Proteomes" id="UP000601435"/>
    </source>
</evidence>
<dbReference type="AlphaFoldDB" id="A0A813BNK1"/>
<organism evidence="1 2">
    <name type="scientific">Symbiodinium necroappetens</name>
    <dbReference type="NCBI Taxonomy" id="1628268"/>
    <lineage>
        <taxon>Eukaryota</taxon>
        <taxon>Sar</taxon>
        <taxon>Alveolata</taxon>
        <taxon>Dinophyceae</taxon>
        <taxon>Suessiales</taxon>
        <taxon>Symbiodiniaceae</taxon>
        <taxon>Symbiodinium</taxon>
    </lineage>
</organism>
<accession>A0A813BNK1</accession>
<dbReference type="Proteomes" id="UP000601435">
    <property type="component" value="Unassembled WGS sequence"/>
</dbReference>
<dbReference type="OrthoDB" id="10269110at2759"/>
<evidence type="ECO:0000313" key="1">
    <source>
        <dbReference type="EMBL" id="CAE7913317.1"/>
    </source>
</evidence>
<sequence length="261" mass="28958">MESVYHFDTGLHLWQVQQTGTDLEGHGPEASGSAALMEGNSYIFVEVVRHNDSVHFVEELQYTEGLDWRSPGVQILGLLTTGHIYGGYREVLHEVSRVHETAGLVLEAGFVWVYVDGQMVYCRKDSSPAKPRLLARVHGFGHLRLIRPPPLSPCALGWCGVAGGHITLCWGGQEEPRPSPELFQGPALRFEVARCWAGGGGYDLIGSRQVEDCVDQRRFPKRNDGGHPGSSLWWHCTGGDLEEFMGKELPGLFDRSTLFPF</sequence>
<gene>
    <name evidence="1" type="ORF">SNEC2469_LOCUS31192</name>
</gene>
<reference evidence="1" key="1">
    <citation type="submission" date="2021-02" db="EMBL/GenBank/DDBJ databases">
        <authorList>
            <person name="Dougan E. K."/>
            <person name="Rhodes N."/>
            <person name="Thang M."/>
            <person name="Chan C."/>
        </authorList>
    </citation>
    <scope>NUCLEOTIDE SEQUENCE</scope>
</reference>
<comment type="caution">
    <text evidence="1">The sequence shown here is derived from an EMBL/GenBank/DDBJ whole genome shotgun (WGS) entry which is preliminary data.</text>
</comment>
<name>A0A813BNK1_9DINO</name>
<keyword evidence="2" id="KW-1185">Reference proteome</keyword>
<protein>
    <submittedName>
        <fullName evidence="1">Uncharacterized protein</fullName>
    </submittedName>
</protein>